<dbReference type="Proteomes" id="UP001595767">
    <property type="component" value="Unassembled WGS sequence"/>
</dbReference>
<feature type="compositionally biased region" description="Low complexity" evidence="1">
    <location>
        <begin position="169"/>
        <end position="187"/>
    </location>
</feature>
<feature type="compositionally biased region" description="Low complexity" evidence="1">
    <location>
        <begin position="34"/>
        <end position="59"/>
    </location>
</feature>
<dbReference type="RefSeq" id="WP_378544919.1">
    <property type="nucleotide sequence ID" value="NZ_JBHSBA010000003.1"/>
</dbReference>
<reference evidence="4" key="1">
    <citation type="journal article" date="2019" name="Int. J. Syst. Evol. Microbiol.">
        <title>The Global Catalogue of Microorganisms (GCM) 10K type strain sequencing project: providing services to taxonomists for standard genome sequencing and annotation.</title>
        <authorList>
            <consortium name="The Broad Institute Genomics Platform"/>
            <consortium name="The Broad Institute Genome Sequencing Center for Infectious Disease"/>
            <person name="Wu L."/>
            <person name="Ma J."/>
        </authorList>
    </citation>
    <scope>NUCLEOTIDE SEQUENCE [LARGE SCALE GENOMIC DNA]</scope>
    <source>
        <strain evidence="4">CGMCC 4.7204</strain>
    </source>
</reference>
<dbReference type="EMBL" id="JBHSBA010000003">
    <property type="protein sequence ID" value="MFC4123849.1"/>
    <property type="molecule type" value="Genomic_DNA"/>
</dbReference>
<evidence type="ECO:0000256" key="2">
    <source>
        <dbReference type="SAM" id="SignalP"/>
    </source>
</evidence>
<keyword evidence="4" id="KW-1185">Reference proteome</keyword>
<feature type="region of interest" description="Disordered" evidence="1">
    <location>
        <begin position="156"/>
        <end position="205"/>
    </location>
</feature>
<feature type="compositionally biased region" description="Pro residues" evidence="1">
    <location>
        <begin position="60"/>
        <end position="76"/>
    </location>
</feature>
<evidence type="ECO:0000313" key="4">
    <source>
        <dbReference type="Proteomes" id="UP001595767"/>
    </source>
</evidence>
<feature type="chain" id="PRO_5045062292" description="LppP/LprE lipoprotein" evidence="2">
    <location>
        <begin position="24"/>
        <end position="276"/>
    </location>
</feature>
<protein>
    <recommendedName>
        <fullName evidence="5">LppP/LprE lipoprotein</fullName>
    </recommendedName>
</protein>
<name>A0ABV8L039_9NOCA</name>
<feature type="region of interest" description="Disordered" evidence="1">
    <location>
        <begin position="27"/>
        <end position="78"/>
    </location>
</feature>
<comment type="caution">
    <text evidence="3">The sequence shown here is derived from an EMBL/GenBank/DDBJ whole genome shotgun (WGS) entry which is preliminary data.</text>
</comment>
<proteinExistence type="predicted"/>
<evidence type="ECO:0000256" key="1">
    <source>
        <dbReference type="SAM" id="MobiDB-lite"/>
    </source>
</evidence>
<dbReference type="PROSITE" id="PS51257">
    <property type="entry name" value="PROKAR_LIPOPROTEIN"/>
    <property type="match status" value="1"/>
</dbReference>
<accession>A0ABV8L039</accession>
<gene>
    <name evidence="3" type="ORF">ACFOW8_02765</name>
</gene>
<keyword evidence="2" id="KW-0732">Signal</keyword>
<evidence type="ECO:0000313" key="3">
    <source>
        <dbReference type="EMBL" id="MFC4123849.1"/>
    </source>
</evidence>
<organism evidence="3 4">
    <name type="scientific">Nocardia rhizosphaerae</name>
    <dbReference type="NCBI Taxonomy" id="1691571"/>
    <lineage>
        <taxon>Bacteria</taxon>
        <taxon>Bacillati</taxon>
        <taxon>Actinomycetota</taxon>
        <taxon>Actinomycetes</taxon>
        <taxon>Mycobacteriales</taxon>
        <taxon>Nocardiaceae</taxon>
        <taxon>Nocardia</taxon>
    </lineage>
</organism>
<feature type="signal peptide" evidence="2">
    <location>
        <begin position="1"/>
        <end position="23"/>
    </location>
</feature>
<evidence type="ECO:0008006" key="5">
    <source>
        <dbReference type="Google" id="ProtNLM"/>
    </source>
</evidence>
<sequence>MQTIRLAAGTAAALALLTGVAGCGNDDEEDHSAHATSTTKAATTAPTTTRANLTGTTTPLPSPSPTHPPAPVPPPLADVNCGPVTGANGATADVIVFASAAGRPGCTEAFNVVADYLGVPSGGEAVEVDSWTCEAQPDTTVGHICFKDGLTIGLRGDAAPETPRPPVTSPTRTVDPTKPPVTTTSDVPPAPSPYPDDVNCGPVTDAGGGSRTVIAVGNAAGRPGCTEAIDVATTYVTTVSPSAAVEVDGWQCHAQQSAETPSVCEKDGLVIALREG</sequence>